<evidence type="ECO:0000256" key="1">
    <source>
        <dbReference type="ARBA" id="ARBA00007867"/>
    </source>
</evidence>
<dbReference type="GO" id="GO:0016740">
    <property type="term" value="F:transferase activity"/>
    <property type="evidence" value="ECO:0007669"/>
    <property type="project" value="UniProtKB-UniRule"/>
</dbReference>
<dbReference type="PANTHER" id="PTHR43317:SF1">
    <property type="entry name" value="THERMOSPERMINE SYNTHASE ACAULIS5"/>
    <property type="match status" value="1"/>
</dbReference>
<comment type="similarity">
    <text evidence="1">Belongs to the spermidine/spermine synthase family.</text>
</comment>
<name>A0A7X2IR41_9BURK</name>
<dbReference type="Gene3D" id="3.40.50.150">
    <property type="entry name" value="Vaccinia Virus protein VP39"/>
    <property type="match status" value="1"/>
</dbReference>
<sequence length="263" mass="29550">MPADADQPSSPAAPLVRTRGRVRTLEFIPGEIQSEMHLDAPHRITLDYVRAMLCFVLFQPRPAHIVMIGLGGGSLARFCHRYLPHSRMTVVELRADVIALRDQFAIPPDSDRFRIVHADGAAYIATMARCADVLLVDGFDRDGLPEALCSERFYRDCRRALRHGGVLVANIFSYDPQYPSALARLQQCFQRHVCSLHGIAGNNRILFAVKAAEGGPPTPASQMLARLRRFKGRGLAWSMAHRLLAHWIVLRTQWRSHTIRLAK</sequence>
<evidence type="ECO:0000256" key="4">
    <source>
        <dbReference type="PROSITE-ProRule" id="PRU00354"/>
    </source>
</evidence>
<organism evidence="6 7">
    <name type="scientific">Pseudoduganella rivuli</name>
    <dbReference type="NCBI Taxonomy" id="2666085"/>
    <lineage>
        <taxon>Bacteria</taxon>
        <taxon>Pseudomonadati</taxon>
        <taxon>Pseudomonadota</taxon>
        <taxon>Betaproteobacteria</taxon>
        <taxon>Burkholderiales</taxon>
        <taxon>Oxalobacteraceae</taxon>
        <taxon>Telluria group</taxon>
        <taxon>Pseudoduganella</taxon>
    </lineage>
</organism>
<protein>
    <submittedName>
        <fullName evidence="6">Transferase spermidine synthase</fullName>
    </submittedName>
</protein>
<evidence type="ECO:0000259" key="5">
    <source>
        <dbReference type="PROSITE" id="PS51006"/>
    </source>
</evidence>
<dbReference type="InterPro" id="IPR029063">
    <property type="entry name" value="SAM-dependent_MTases_sf"/>
</dbReference>
<dbReference type="Proteomes" id="UP000446768">
    <property type="component" value="Unassembled WGS sequence"/>
</dbReference>
<reference evidence="6 7" key="1">
    <citation type="submission" date="2019-11" db="EMBL/GenBank/DDBJ databases">
        <title>Novel species isolated from a subtropical stream in China.</title>
        <authorList>
            <person name="Lu H."/>
        </authorList>
    </citation>
    <scope>NUCLEOTIDE SEQUENCE [LARGE SCALE GENOMIC DNA]</scope>
    <source>
        <strain evidence="6 7">FT92W</strain>
    </source>
</reference>
<evidence type="ECO:0000313" key="6">
    <source>
        <dbReference type="EMBL" id="MRV74003.1"/>
    </source>
</evidence>
<evidence type="ECO:0000256" key="3">
    <source>
        <dbReference type="ARBA" id="ARBA00023115"/>
    </source>
</evidence>
<evidence type="ECO:0000256" key="2">
    <source>
        <dbReference type="ARBA" id="ARBA00022679"/>
    </source>
</evidence>
<dbReference type="Pfam" id="PF01564">
    <property type="entry name" value="Spermine_synth"/>
    <property type="match status" value="1"/>
</dbReference>
<dbReference type="EMBL" id="WKJJ01000012">
    <property type="protein sequence ID" value="MRV74003.1"/>
    <property type="molecule type" value="Genomic_DNA"/>
</dbReference>
<keyword evidence="7" id="KW-1185">Reference proteome</keyword>
<dbReference type="RefSeq" id="WP_154377131.1">
    <property type="nucleotide sequence ID" value="NZ_WKJJ01000012.1"/>
</dbReference>
<feature type="active site" description="Proton acceptor" evidence="4">
    <location>
        <position position="137"/>
    </location>
</feature>
<proteinExistence type="inferred from homology"/>
<accession>A0A7X2IR41</accession>
<dbReference type="InterPro" id="IPR030374">
    <property type="entry name" value="PABS"/>
</dbReference>
<keyword evidence="3 4" id="KW-0620">Polyamine biosynthesis</keyword>
<feature type="domain" description="PABS" evidence="5">
    <location>
        <begin position="1"/>
        <end position="214"/>
    </location>
</feature>
<dbReference type="AlphaFoldDB" id="A0A7X2IR41"/>
<dbReference type="PROSITE" id="PS51006">
    <property type="entry name" value="PABS_2"/>
    <property type="match status" value="1"/>
</dbReference>
<gene>
    <name evidence="6" type="ORF">GJ700_20035</name>
</gene>
<dbReference type="GO" id="GO:0006596">
    <property type="term" value="P:polyamine biosynthetic process"/>
    <property type="evidence" value="ECO:0007669"/>
    <property type="project" value="UniProtKB-UniRule"/>
</dbReference>
<keyword evidence="2 4" id="KW-0808">Transferase</keyword>
<dbReference type="PANTHER" id="PTHR43317">
    <property type="entry name" value="THERMOSPERMINE SYNTHASE ACAULIS5"/>
    <property type="match status" value="1"/>
</dbReference>
<evidence type="ECO:0000313" key="7">
    <source>
        <dbReference type="Proteomes" id="UP000446768"/>
    </source>
</evidence>
<comment type="caution">
    <text evidence="6">The sequence shown here is derived from an EMBL/GenBank/DDBJ whole genome shotgun (WGS) entry which is preliminary data.</text>
</comment>
<dbReference type="SUPFAM" id="SSF53335">
    <property type="entry name" value="S-adenosyl-L-methionine-dependent methyltransferases"/>
    <property type="match status" value="1"/>
</dbReference>